<accession>A0A822DSR3</accession>
<dbReference type="Proteomes" id="UP000663848">
    <property type="component" value="Unassembled WGS sequence"/>
</dbReference>
<name>A0A822DSR3_9BILA</name>
<evidence type="ECO:0000313" key="4">
    <source>
        <dbReference type="Proteomes" id="UP000663873"/>
    </source>
</evidence>
<protein>
    <submittedName>
        <fullName evidence="2">Uncharacterized protein</fullName>
    </submittedName>
</protein>
<dbReference type="Gene3D" id="3.80.10.10">
    <property type="entry name" value="Ribonuclease Inhibitor"/>
    <property type="match status" value="1"/>
</dbReference>
<evidence type="ECO:0000313" key="2">
    <source>
        <dbReference type="EMBL" id="CAF5080795.1"/>
    </source>
</evidence>
<dbReference type="Proteomes" id="UP000663873">
    <property type="component" value="Unassembled WGS sequence"/>
</dbReference>
<sequence>NTLESIALIDLVKISDDGLGNLTDLKNLKQIVLSRLPGIKNREGIIKLLKNELPKCTVNYD</sequence>
<feature type="non-terminal residue" evidence="2">
    <location>
        <position position="1"/>
    </location>
</feature>
<evidence type="ECO:0000313" key="1">
    <source>
        <dbReference type="EMBL" id="CAF4956143.1"/>
    </source>
</evidence>
<dbReference type="EMBL" id="CAJOBR010064884">
    <property type="protein sequence ID" value="CAF5080795.1"/>
    <property type="molecule type" value="Genomic_DNA"/>
</dbReference>
<gene>
    <name evidence="2" type="ORF">QYT958_LOCUS43881</name>
    <name evidence="1" type="ORF">UJA718_LOCUS47997</name>
</gene>
<dbReference type="EMBL" id="CAJOBP010093923">
    <property type="protein sequence ID" value="CAF4956143.1"/>
    <property type="molecule type" value="Genomic_DNA"/>
</dbReference>
<comment type="caution">
    <text evidence="2">The sequence shown here is derived from an EMBL/GenBank/DDBJ whole genome shotgun (WGS) entry which is preliminary data.</text>
</comment>
<evidence type="ECO:0000313" key="3">
    <source>
        <dbReference type="Proteomes" id="UP000663848"/>
    </source>
</evidence>
<feature type="non-terminal residue" evidence="2">
    <location>
        <position position="61"/>
    </location>
</feature>
<organism evidence="2 3">
    <name type="scientific">Rotaria socialis</name>
    <dbReference type="NCBI Taxonomy" id="392032"/>
    <lineage>
        <taxon>Eukaryota</taxon>
        <taxon>Metazoa</taxon>
        <taxon>Spiralia</taxon>
        <taxon>Gnathifera</taxon>
        <taxon>Rotifera</taxon>
        <taxon>Eurotatoria</taxon>
        <taxon>Bdelloidea</taxon>
        <taxon>Philodinida</taxon>
        <taxon>Philodinidae</taxon>
        <taxon>Rotaria</taxon>
    </lineage>
</organism>
<reference evidence="2" key="1">
    <citation type="submission" date="2021-02" db="EMBL/GenBank/DDBJ databases">
        <authorList>
            <person name="Nowell W R."/>
        </authorList>
    </citation>
    <scope>NUCLEOTIDE SEQUENCE</scope>
</reference>
<dbReference type="InterPro" id="IPR032675">
    <property type="entry name" value="LRR_dom_sf"/>
</dbReference>
<keyword evidence="4" id="KW-1185">Reference proteome</keyword>
<dbReference type="AlphaFoldDB" id="A0A822DSR3"/>
<proteinExistence type="predicted"/>